<organism evidence="1 2">
    <name type="scientific">Taxus chinensis</name>
    <name type="common">Chinese yew</name>
    <name type="synonym">Taxus wallichiana var. chinensis</name>
    <dbReference type="NCBI Taxonomy" id="29808"/>
    <lineage>
        <taxon>Eukaryota</taxon>
        <taxon>Viridiplantae</taxon>
        <taxon>Streptophyta</taxon>
        <taxon>Embryophyta</taxon>
        <taxon>Tracheophyta</taxon>
        <taxon>Spermatophyta</taxon>
        <taxon>Pinopsida</taxon>
        <taxon>Pinidae</taxon>
        <taxon>Conifers II</taxon>
        <taxon>Cupressales</taxon>
        <taxon>Taxaceae</taxon>
        <taxon>Taxus</taxon>
    </lineage>
</organism>
<protein>
    <submittedName>
        <fullName evidence="1">Uncharacterized protein</fullName>
    </submittedName>
</protein>
<gene>
    <name evidence="1" type="ORF">KI387_044684</name>
</gene>
<dbReference type="Proteomes" id="UP000824469">
    <property type="component" value="Unassembled WGS sequence"/>
</dbReference>
<dbReference type="AlphaFoldDB" id="A0AA38F698"/>
<proteinExistence type="predicted"/>
<feature type="non-terminal residue" evidence="1">
    <location>
        <position position="1"/>
    </location>
</feature>
<sequence>IDDVGSRWETTGGKVEEGKDKLVVDDTEVGARVGGMDTCMPYTSCPDESW</sequence>
<keyword evidence="2" id="KW-1185">Reference proteome</keyword>
<dbReference type="EMBL" id="JAHRHJ020003813">
    <property type="protein sequence ID" value="KAH9291113.1"/>
    <property type="molecule type" value="Genomic_DNA"/>
</dbReference>
<name>A0AA38F698_TAXCH</name>
<accession>A0AA38F698</accession>
<feature type="non-terminal residue" evidence="1">
    <location>
        <position position="50"/>
    </location>
</feature>
<evidence type="ECO:0000313" key="2">
    <source>
        <dbReference type="Proteomes" id="UP000824469"/>
    </source>
</evidence>
<evidence type="ECO:0000313" key="1">
    <source>
        <dbReference type="EMBL" id="KAH9291113.1"/>
    </source>
</evidence>
<reference evidence="1 2" key="1">
    <citation type="journal article" date="2021" name="Nat. Plants">
        <title>The Taxus genome provides insights into paclitaxel biosynthesis.</title>
        <authorList>
            <person name="Xiong X."/>
            <person name="Gou J."/>
            <person name="Liao Q."/>
            <person name="Li Y."/>
            <person name="Zhou Q."/>
            <person name="Bi G."/>
            <person name="Li C."/>
            <person name="Du R."/>
            <person name="Wang X."/>
            <person name="Sun T."/>
            <person name="Guo L."/>
            <person name="Liang H."/>
            <person name="Lu P."/>
            <person name="Wu Y."/>
            <person name="Zhang Z."/>
            <person name="Ro D.K."/>
            <person name="Shang Y."/>
            <person name="Huang S."/>
            <person name="Yan J."/>
        </authorList>
    </citation>
    <scope>NUCLEOTIDE SEQUENCE [LARGE SCALE GENOMIC DNA]</scope>
    <source>
        <strain evidence="1">Ta-2019</strain>
    </source>
</reference>
<comment type="caution">
    <text evidence="1">The sequence shown here is derived from an EMBL/GenBank/DDBJ whole genome shotgun (WGS) entry which is preliminary data.</text>
</comment>